<dbReference type="InterPro" id="IPR002487">
    <property type="entry name" value="TF_Kbox"/>
</dbReference>
<dbReference type="Proteomes" id="UP001293593">
    <property type="component" value="Unassembled WGS sequence"/>
</dbReference>
<feature type="region of interest" description="Disordered" evidence="2">
    <location>
        <begin position="1"/>
        <end position="22"/>
    </location>
</feature>
<sequence length="185" mass="21344">MTCSSIKSVTERYSKTKEEHHQLGSSTSEVKFWQREVAVLRQQLHNLQESHRRQIMGEELSGLTVKDLQSLEGQLEISLRGVRFKKDQLLMDEIQEINQKGNLLHQENEELRKKVNLIHQENKELKKKIYGTRDGNGTNRNSLLTDGLGIGENLHVPMNLQLSQPHQQNHESPSGARELSRLQLH</sequence>
<protein>
    <recommendedName>
        <fullName evidence="3">K-box domain-containing protein</fullName>
    </recommendedName>
</protein>
<evidence type="ECO:0000256" key="1">
    <source>
        <dbReference type="SAM" id="Coils"/>
    </source>
</evidence>
<evidence type="ECO:0000313" key="4">
    <source>
        <dbReference type="EMBL" id="KAK4276917.1"/>
    </source>
</evidence>
<keyword evidence="1" id="KW-0175">Coiled coil</keyword>
<reference evidence="4" key="1">
    <citation type="submission" date="2023-10" db="EMBL/GenBank/DDBJ databases">
        <title>Chromosome-level genome of the transformable northern wattle, Acacia crassicarpa.</title>
        <authorList>
            <person name="Massaro I."/>
            <person name="Sinha N.R."/>
            <person name="Poethig S."/>
            <person name="Leichty A.R."/>
        </authorList>
    </citation>
    <scope>NUCLEOTIDE SEQUENCE</scope>
    <source>
        <strain evidence="4">Acra3RX</strain>
        <tissue evidence="4">Leaf</tissue>
    </source>
</reference>
<dbReference type="EMBL" id="JAWXYG010000003">
    <property type="protein sequence ID" value="KAK4276917.1"/>
    <property type="molecule type" value="Genomic_DNA"/>
</dbReference>
<dbReference type="Pfam" id="PF01486">
    <property type="entry name" value="K-box"/>
    <property type="match status" value="1"/>
</dbReference>
<organism evidence="4 5">
    <name type="scientific">Acacia crassicarpa</name>
    <name type="common">northern wattle</name>
    <dbReference type="NCBI Taxonomy" id="499986"/>
    <lineage>
        <taxon>Eukaryota</taxon>
        <taxon>Viridiplantae</taxon>
        <taxon>Streptophyta</taxon>
        <taxon>Embryophyta</taxon>
        <taxon>Tracheophyta</taxon>
        <taxon>Spermatophyta</taxon>
        <taxon>Magnoliopsida</taxon>
        <taxon>eudicotyledons</taxon>
        <taxon>Gunneridae</taxon>
        <taxon>Pentapetalae</taxon>
        <taxon>rosids</taxon>
        <taxon>fabids</taxon>
        <taxon>Fabales</taxon>
        <taxon>Fabaceae</taxon>
        <taxon>Caesalpinioideae</taxon>
        <taxon>mimosoid clade</taxon>
        <taxon>Acacieae</taxon>
        <taxon>Acacia</taxon>
    </lineage>
</organism>
<dbReference type="GO" id="GO:0005634">
    <property type="term" value="C:nucleus"/>
    <property type="evidence" value="ECO:0007669"/>
    <property type="project" value="InterPro"/>
</dbReference>
<accession>A0AAE1JYV6</accession>
<keyword evidence="5" id="KW-1185">Reference proteome</keyword>
<name>A0AAE1JYV6_9FABA</name>
<evidence type="ECO:0000256" key="2">
    <source>
        <dbReference type="SAM" id="MobiDB-lite"/>
    </source>
</evidence>
<evidence type="ECO:0000259" key="3">
    <source>
        <dbReference type="PROSITE" id="PS51297"/>
    </source>
</evidence>
<feature type="region of interest" description="Disordered" evidence="2">
    <location>
        <begin position="164"/>
        <end position="185"/>
    </location>
</feature>
<feature type="compositionally biased region" description="Basic and acidic residues" evidence="2">
    <location>
        <begin position="9"/>
        <end position="22"/>
    </location>
</feature>
<feature type="domain" description="K-box" evidence="3">
    <location>
        <begin position="30"/>
        <end position="121"/>
    </location>
</feature>
<dbReference type="GO" id="GO:0003700">
    <property type="term" value="F:DNA-binding transcription factor activity"/>
    <property type="evidence" value="ECO:0007669"/>
    <property type="project" value="InterPro"/>
</dbReference>
<proteinExistence type="predicted"/>
<gene>
    <name evidence="4" type="ORF">QN277_015009</name>
</gene>
<dbReference type="AlphaFoldDB" id="A0AAE1JYV6"/>
<evidence type="ECO:0000313" key="5">
    <source>
        <dbReference type="Proteomes" id="UP001293593"/>
    </source>
</evidence>
<dbReference type="PROSITE" id="PS51297">
    <property type="entry name" value="K_BOX"/>
    <property type="match status" value="1"/>
</dbReference>
<comment type="caution">
    <text evidence="4">The sequence shown here is derived from an EMBL/GenBank/DDBJ whole genome shotgun (WGS) entry which is preliminary data.</text>
</comment>
<feature type="coiled-coil region" evidence="1">
    <location>
        <begin position="94"/>
        <end position="128"/>
    </location>
</feature>